<name>A0ABX2HUY5_ANAHA</name>
<dbReference type="EMBL" id="JAAITB010000001">
    <property type="protein sequence ID" value="NSJ78028.1"/>
    <property type="molecule type" value="Genomic_DNA"/>
</dbReference>
<accession>A0ABX2HUY5</accession>
<organism evidence="2 3">
    <name type="scientific">Anaerostipes hadrus</name>
    <dbReference type="NCBI Taxonomy" id="649756"/>
    <lineage>
        <taxon>Bacteria</taxon>
        <taxon>Bacillati</taxon>
        <taxon>Bacillota</taxon>
        <taxon>Clostridia</taxon>
        <taxon>Lachnospirales</taxon>
        <taxon>Lachnospiraceae</taxon>
        <taxon>Anaerostipes</taxon>
    </lineage>
</organism>
<keyword evidence="1" id="KW-0472">Membrane</keyword>
<keyword evidence="1" id="KW-0812">Transmembrane</keyword>
<gene>
    <name evidence="2" type="ORF">G5A72_00160</name>
</gene>
<sequence>MISIIEQISKKEKSMRDKFNQFMQGRYGNDDLNRFLMKIILAAFVLSLFTGRIVFGGVVSLSRIFYWIALALLIYCYIRMFSRNIYKRSEENRWFLNKTSNMRGLWSNRKYKAQQMKNYHIYKCPGCGQKIRIPRGKGKIEVRCPKCRTTFVKRS</sequence>
<evidence type="ECO:0008006" key="4">
    <source>
        <dbReference type="Google" id="ProtNLM"/>
    </source>
</evidence>
<reference evidence="2 3" key="1">
    <citation type="journal article" date="2020" name="Cell Host Microbe">
        <title>Functional and Genomic Variation between Human-Derived Isolates of Lachnospiraceae Reveals Inter- and Intra-Species Diversity.</title>
        <authorList>
            <person name="Sorbara M.T."/>
            <person name="Littmann E.R."/>
            <person name="Fontana E."/>
            <person name="Moody T.U."/>
            <person name="Kohout C.E."/>
            <person name="Gjonbalaj M."/>
            <person name="Eaton V."/>
            <person name="Seok R."/>
            <person name="Leiner I.M."/>
            <person name="Pamer E.G."/>
        </authorList>
    </citation>
    <scope>NUCLEOTIDE SEQUENCE [LARGE SCALE GENOMIC DNA]</scope>
    <source>
        <strain evidence="2 3">MSK.14.57</strain>
    </source>
</reference>
<feature type="transmembrane region" description="Helical" evidence="1">
    <location>
        <begin position="61"/>
        <end position="78"/>
    </location>
</feature>
<evidence type="ECO:0000313" key="3">
    <source>
        <dbReference type="Proteomes" id="UP001644750"/>
    </source>
</evidence>
<comment type="caution">
    <text evidence="2">The sequence shown here is derived from an EMBL/GenBank/DDBJ whole genome shotgun (WGS) entry which is preliminary data.</text>
</comment>
<proteinExistence type="predicted"/>
<protein>
    <recommendedName>
        <fullName evidence="4">Zn-finger containing protein</fullName>
    </recommendedName>
</protein>
<feature type="transmembrane region" description="Helical" evidence="1">
    <location>
        <begin position="35"/>
        <end position="55"/>
    </location>
</feature>
<keyword evidence="3" id="KW-1185">Reference proteome</keyword>
<evidence type="ECO:0000256" key="1">
    <source>
        <dbReference type="SAM" id="Phobius"/>
    </source>
</evidence>
<evidence type="ECO:0000313" key="2">
    <source>
        <dbReference type="EMBL" id="NSJ78028.1"/>
    </source>
</evidence>
<dbReference type="Proteomes" id="UP001644750">
    <property type="component" value="Unassembled WGS sequence"/>
</dbReference>
<keyword evidence="1" id="KW-1133">Transmembrane helix</keyword>